<evidence type="ECO:0000313" key="3">
    <source>
        <dbReference type="EMBL" id="EJT75371.1"/>
    </source>
</evidence>
<feature type="region of interest" description="Disordered" evidence="1">
    <location>
        <begin position="50"/>
        <end position="73"/>
    </location>
</feature>
<dbReference type="PANTHER" id="PTHR39468:SF1">
    <property type="entry name" value="MTF2-LIKE C-TERMINAL DOMAIN-CONTAINING PROTEIN"/>
    <property type="match status" value="1"/>
</dbReference>
<proteinExistence type="predicted"/>
<reference evidence="3" key="2">
    <citation type="submission" date="2010-07" db="EMBL/GenBank/DDBJ databases">
        <authorList>
            <consortium name="The Broad Institute Genome Sequencing Platform"/>
            <consortium name="Broad Institute Genome Sequencing Center for Infectious Disease"/>
            <person name="Ma L.-J."/>
            <person name="Dead R."/>
            <person name="Young S."/>
            <person name="Zeng Q."/>
            <person name="Koehrsen M."/>
            <person name="Alvarado L."/>
            <person name="Berlin A."/>
            <person name="Chapman S.B."/>
            <person name="Chen Z."/>
            <person name="Freedman E."/>
            <person name="Gellesch M."/>
            <person name="Goldberg J."/>
            <person name="Griggs A."/>
            <person name="Gujja S."/>
            <person name="Heilman E.R."/>
            <person name="Heiman D."/>
            <person name="Hepburn T."/>
            <person name="Howarth C."/>
            <person name="Jen D."/>
            <person name="Larson L."/>
            <person name="Mehta T."/>
            <person name="Neiman D."/>
            <person name="Pearson M."/>
            <person name="Roberts A."/>
            <person name="Saif S."/>
            <person name="Shea T."/>
            <person name="Shenoy N."/>
            <person name="Sisk P."/>
            <person name="Stolte C."/>
            <person name="Sykes S."/>
            <person name="Walk T."/>
            <person name="White J."/>
            <person name="Yandava C."/>
            <person name="Haas B."/>
            <person name="Nusbaum C."/>
            <person name="Birren B."/>
        </authorList>
    </citation>
    <scope>NUCLEOTIDE SEQUENCE</scope>
    <source>
        <strain evidence="3">R3-111a-1</strain>
    </source>
</reference>
<sequence>MSTTMLPFLYQTRTIQMLPRPAALGRRVFRNLLRPVPACTFHGSSVIKNSDKYTGSSSQDDNDIPFELPPDLAADPRFNPPAHSKEDKVFGTITPRERRAFDNIFKDLELETLKIEGRSAQALNDAMIQEPDSSRHESIIGRILSDAVGEDWDSSTPNLPSKPFIESMRKLHNVGSDGRAAGNPMSPASRYEALLRFPPSLRAAAKKALGISDPTASKNVEVAAEVPSPSEAAPPPKPAKQEEPLRLERTIENHYLERARLDERRRVEKLMSAAKTDFELWDVLEREVFSVISALGLDQPARFDKPKYRGGRRPKGENTAGAPEVENPFVPSSNGETVEPNMNLHGYLYPEHLVCALQLMDSRFPGSQLALEILPRVKSLGLESFVLGASAQFYTMLMSIMWNRYNDGHAVLNLVEEMMHAGLETTYLVHGNLIREMGQLVETAGSGRAGDLALHISSHPTWTSLRGVRIPHLHKAVIAEQWKKRSQKEHRVYAP</sequence>
<feature type="compositionally biased region" description="Polar residues" evidence="1">
    <location>
        <begin position="50"/>
        <end position="59"/>
    </location>
</feature>
<dbReference type="GO" id="GO:0005739">
    <property type="term" value="C:mitochondrion"/>
    <property type="evidence" value="ECO:0007669"/>
    <property type="project" value="InterPro"/>
</dbReference>
<dbReference type="eggNOG" id="ENOG502S7AT">
    <property type="taxonomic scope" value="Eukaryota"/>
</dbReference>
<evidence type="ECO:0000259" key="2">
    <source>
        <dbReference type="Pfam" id="PF19189"/>
    </source>
</evidence>
<dbReference type="RefSeq" id="XP_009221371.1">
    <property type="nucleotide sequence ID" value="XM_009223107.1"/>
</dbReference>
<dbReference type="EnsemblFungi" id="EJT75371">
    <property type="protein sequence ID" value="EJT75371"/>
    <property type="gene ID" value="GGTG_05308"/>
</dbReference>
<dbReference type="Pfam" id="PF19189">
    <property type="entry name" value="Mtf2"/>
    <property type="match status" value="1"/>
</dbReference>
<feature type="region of interest" description="Disordered" evidence="1">
    <location>
        <begin position="305"/>
        <end position="335"/>
    </location>
</feature>
<dbReference type="GeneID" id="20345766"/>
<accession>J3NVJ3</accession>
<dbReference type="Proteomes" id="UP000006039">
    <property type="component" value="Unassembled WGS sequence"/>
</dbReference>
<evidence type="ECO:0000313" key="4">
    <source>
        <dbReference type="EnsemblFungi" id="EJT75371"/>
    </source>
</evidence>
<protein>
    <recommendedName>
        <fullName evidence="2">Mtf2-like C-terminal domain-containing protein</fullName>
    </recommendedName>
</protein>
<dbReference type="STRING" id="644352.J3NVJ3"/>
<reference evidence="4" key="4">
    <citation type="journal article" date="2015" name="G3 (Bethesda)">
        <title>Genome sequences of three phytopathogenic species of the Magnaporthaceae family of fungi.</title>
        <authorList>
            <person name="Okagaki L.H."/>
            <person name="Nunes C.C."/>
            <person name="Sailsbery J."/>
            <person name="Clay B."/>
            <person name="Brown D."/>
            <person name="John T."/>
            <person name="Oh Y."/>
            <person name="Young N."/>
            <person name="Fitzgerald M."/>
            <person name="Haas B.J."/>
            <person name="Zeng Q."/>
            <person name="Young S."/>
            <person name="Adiconis X."/>
            <person name="Fan L."/>
            <person name="Levin J.Z."/>
            <person name="Mitchell T.K."/>
            <person name="Okubara P.A."/>
            <person name="Farman M.L."/>
            <person name="Kohn L.M."/>
            <person name="Birren B."/>
            <person name="Ma L.-J."/>
            <person name="Dean R.A."/>
        </authorList>
    </citation>
    <scope>NUCLEOTIDE SEQUENCE</scope>
    <source>
        <strain evidence="4">R3-111a-1</strain>
    </source>
</reference>
<feature type="region of interest" description="Disordered" evidence="1">
    <location>
        <begin position="224"/>
        <end position="243"/>
    </location>
</feature>
<reference evidence="5" key="1">
    <citation type="submission" date="2010-07" db="EMBL/GenBank/DDBJ databases">
        <title>The genome sequence of Gaeumannomyces graminis var. tritici strain R3-111a-1.</title>
        <authorList>
            <consortium name="The Broad Institute Genome Sequencing Platform"/>
            <person name="Ma L.-J."/>
            <person name="Dead R."/>
            <person name="Young S."/>
            <person name="Zeng Q."/>
            <person name="Koehrsen M."/>
            <person name="Alvarado L."/>
            <person name="Berlin A."/>
            <person name="Chapman S.B."/>
            <person name="Chen Z."/>
            <person name="Freedman E."/>
            <person name="Gellesch M."/>
            <person name="Goldberg J."/>
            <person name="Griggs A."/>
            <person name="Gujja S."/>
            <person name="Heilman E.R."/>
            <person name="Heiman D."/>
            <person name="Hepburn T."/>
            <person name="Howarth C."/>
            <person name="Jen D."/>
            <person name="Larson L."/>
            <person name="Mehta T."/>
            <person name="Neiman D."/>
            <person name="Pearson M."/>
            <person name="Roberts A."/>
            <person name="Saif S."/>
            <person name="Shea T."/>
            <person name="Shenoy N."/>
            <person name="Sisk P."/>
            <person name="Stolte C."/>
            <person name="Sykes S."/>
            <person name="Walk T."/>
            <person name="White J."/>
            <person name="Yandava C."/>
            <person name="Haas B."/>
            <person name="Nusbaum C."/>
            <person name="Birren B."/>
        </authorList>
    </citation>
    <scope>NUCLEOTIDE SEQUENCE [LARGE SCALE GENOMIC DNA]</scope>
    <source>
        <strain evidence="5">R3-111a-1</strain>
    </source>
</reference>
<gene>
    <name evidence="4" type="primary">20345766</name>
    <name evidence="3" type="ORF">GGTG_05308</name>
</gene>
<dbReference type="AlphaFoldDB" id="J3NVJ3"/>
<name>J3NVJ3_GAET3</name>
<evidence type="ECO:0000256" key="1">
    <source>
        <dbReference type="SAM" id="MobiDB-lite"/>
    </source>
</evidence>
<dbReference type="OrthoDB" id="2444174at2759"/>
<reference evidence="4" key="5">
    <citation type="submission" date="2018-04" db="UniProtKB">
        <authorList>
            <consortium name="EnsemblFungi"/>
        </authorList>
    </citation>
    <scope>IDENTIFICATION</scope>
    <source>
        <strain evidence="4">R3-111a-1</strain>
    </source>
</reference>
<reference evidence="3" key="3">
    <citation type="submission" date="2010-09" db="EMBL/GenBank/DDBJ databases">
        <title>Annotation of Gaeumannomyces graminis var. tritici R3-111a-1.</title>
        <authorList>
            <consortium name="The Broad Institute Genome Sequencing Platform"/>
            <person name="Ma L.-J."/>
            <person name="Dead R."/>
            <person name="Young S.K."/>
            <person name="Zeng Q."/>
            <person name="Gargeya S."/>
            <person name="Fitzgerald M."/>
            <person name="Haas B."/>
            <person name="Abouelleil A."/>
            <person name="Alvarado L."/>
            <person name="Arachchi H.M."/>
            <person name="Berlin A."/>
            <person name="Brown A."/>
            <person name="Chapman S.B."/>
            <person name="Chen Z."/>
            <person name="Dunbar C."/>
            <person name="Freedman E."/>
            <person name="Gearin G."/>
            <person name="Gellesch M."/>
            <person name="Goldberg J."/>
            <person name="Griggs A."/>
            <person name="Gujja S."/>
            <person name="Heiman D."/>
            <person name="Howarth C."/>
            <person name="Larson L."/>
            <person name="Lui A."/>
            <person name="MacDonald P.J.P."/>
            <person name="Mehta T."/>
            <person name="Montmayeur A."/>
            <person name="Murphy C."/>
            <person name="Neiman D."/>
            <person name="Pearson M."/>
            <person name="Priest M."/>
            <person name="Roberts A."/>
            <person name="Saif S."/>
            <person name="Shea T."/>
            <person name="Shenoy N."/>
            <person name="Sisk P."/>
            <person name="Stolte C."/>
            <person name="Sykes S."/>
            <person name="Yandava C."/>
            <person name="Wortman J."/>
            <person name="Nusbaum C."/>
            <person name="Birren B."/>
        </authorList>
    </citation>
    <scope>NUCLEOTIDE SEQUENCE</scope>
    <source>
        <strain evidence="3">R3-111a-1</strain>
    </source>
</reference>
<dbReference type="HOGENOM" id="CLU_028481_0_0_1"/>
<dbReference type="InterPro" id="IPR040009">
    <property type="entry name" value="Mtf2/C5D6.12-like"/>
</dbReference>
<feature type="domain" description="Mtf2-like C-terminal" evidence="2">
    <location>
        <begin position="267"/>
        <end position="424"/>
    </location>
</feature>
<organism evidence="3">
    <name type="scientific">Gaeumannomyces tritici (strain R3-111a-1)</name>
    <name type="common">Wheat and barley take-all root rot fungus</name>
    <name type="synonym">Gaeumannomyces graminis var. tritici</name>
    <dbReference type="NCBI Taxonomy" id="644352"/>
    <lineage>
        <taxon>Eukaryota</taxon>
        <taxon>Fungi</taxon>
        <taxon>Dikarya</taxon>
        <taxon>Ascomycota</taxon>
        <taxon>Pezizomycotina</taxon>
        <taxon>Sordariomycetes</taxon>
        <taxon>Sordariomycetidae</taxon>
        <taxon>Magnaporthales</taxon>
        <taxon>Magnaporthaceae</taxon>
        <taxon>Gaeumannomyces</taxon>
    </lineage>
</organism>
<dbReference type="PANTHER" id="PTHR39468">
    <property type="entry name" value="CHROMOSOME 7, WHOLE GENOME SHOTGUN SEQUENCE"/>
    <property type="match status" value="1"/>
</dbReference>
<dbReference type="VEuPathDB" id="FungiDB:GGTG_05308"/>
<evidence type="ECO:0000313" key="5">
    <source>
        <dbReference type="Proteomes" id="UP000006039"/>
    </source>
</evidence>
<dbReference type="EMBL" id="GL385397">
    <property type="protein sequence ID" value="EJT75371.1"/>
    <property type="molecule type" value="Genomic_DNA"/>
</dbReference>
<keyword evidence="5" id="KW-1185">Reference proteome</keyword>
<dbReference type="InterPro" id="IPR043837">
    <property type="entry name" value="Mtf2-like_C"/>
</dbReference>